<sequence>MDLDSLNVRAFWEDAVAAVPDHPFLVWEDRPVSYLEFDDRANRAATVWSEAGVRKGDRVVFMVGNSPDFLTAWFGLIKIGAVISAVNTGFRREEAAYQIRHCDPVAVLVDAAHADVAGPIAEGLNRPVFHLGPHPAYTDFLAAAAAVRPDVADVELNGADLISLIYTSGTTGPSKGVMQTHRNFVLTGHGYRYWLGIGHDDRLYVCMPYFHINSQAYSTMGAIGARATIVLSPRFSASRFWPEVRRHRVTHFNFVGAMTAILSRREPDPEDGDNVVRIAYGGTKLPREMQSDVERRFGLKVISGFGMSETTFGMIEDIAGERRPGSIGKPRQHPDPTVPRNQARLVDDDGNDVAEGEIGELLLRNPAMASGYFRDPDRSAETFRDGWLHTGDLLRRDEDGFYFFVDRKKDIIRRRGENISSGEVERTLAAHPDVAHAAVVAVPSELLDDEVLAYLIPRPNRTIDPAALLEWAFERLAPFKVPRYVRIVSEFPRTGSHKVRKEQLRADWRDPDLYDREQAVQAAGER</sequence>
<evidence type="ECO:0000259" key="2">
    <source>
        <dbReference type="Pfam" id="PF00501"/>
    </source>
</evidence>
<dbReference type="Pfam" id="PF00501">
    <property type="entry name" value="AMP-binding"/>
    <property type="match status" value="1"/>
</dbReference>
<dbReference type="Proteomes" id="UP001049518">
    <property type="component" value="Chromosome"/>
</dbReference>
<dbReference type="EMBL" id="CP059572">
    <property type="protein sequence ID" value="QXJ21096.1"/>
    <property type="molecule type" value="Genomic_DNA"/>
</dbReference>
<feature type="domain" description="AMP-binding enzyme C-terminal" evidence="3">
    <location>
        <begin position="423"/>
        <end position="498"/>
    </location>
</feature>
<dbReference type="PANTHER" id="PTHR43767:SF1">
    <property type="entry name" value="NONRIBOSOMAL PEPTIDE SYNTHASE PES1 (EUROFUNG)-RELATED"/>
    <property type="match status" value="1"/>
</dbReference>
<protein>
    <submittedName>
        <fullName evidence="4">AMP-binding protein</fullName>
    </submittedName>
</protein>
<gene>
    <name evidence="4" type="ORF">AGRA3207_001917</name>
</gene>
<dbReference type="InterPro" id="IPR000873">
    <property type="entry name" value="AMP-dep_synth/lig_dom"/>
</dbReference>
<evidence type="ECO:0000259" key="3">
    <source>
        <dbReference type="Pfam" id="PF13193"/>
    </source>
</evidence>
<evidence type="ECO:0000313" key="4">
    <source>
        <dbReference type="EMBL" id="QXJ21096.1"/>
    </source>
</evidence>
<dbReference type="Gene3D" id="3.40.50.12780">
    <property type="entry name" value="N-terminal domain of ligase-like"/>
    <property type="match status" value="1"/>
</dbReference>
<dbReference type="SUPFAM" id="SSF56801">
    <property type="entry name" value="Acetyl-CoA synthetase-like"/>
    <property type="match status" value="1"/>
</dbReference>
<dbReference type="Pfam" id="PF13193">
    <property type="entry name" value="AMP-binding_C"/>
    <property type="match status" value="1"/>
</dbReference>
<dbReference type="RefSeq" id="WP_231334226.1">
    <property type="nucleotide sequence ID" value="NZ_CP059572.1"/>
</dbReference>
<accession>A0ABX8QQM2</accession>
<dbReference type="InterPro" id="IPR025110">
    <property type="entry name" value="AMP-bd_C"/>
</dbReference>
<feature type="region of interest" description="Disordered" evidence="1">
    <location>
        <begin position="322"/>
        <end position="341"/>
    </location>
</feature>
<name>A0ABX8QQM2_9ACTN</name>
<feature type="domain" description="AMP-dependent synthetase/ligase" evidence="2">
    <location>
        <begin position="13"/>
        <end position="373"/>
    </location>
</feature>
<evidence type="ECO:0000313" key="5">
    <source>
        <dbReference type="Proteomes" id="UP001049518"/>
    </source>
</evidence>
<proteinExistence type="predicted"/>
<organism evidence="4 5">
    <name type="scientific">Actinomadura graeca</name>
    <dbReference type="NCBI Taxonomy" id="2750812"/>
    <lineage>
        <taxon>Bacteria</taxon>
        <taxon>Bacillati</taxon>
        <taxon>Actinomycetota</taxon>
        <taxon>Actinomycetes</taxon>
        <taxon>Streptosporangiales</taxon>
        <taxon>Thermomonosporaceae</taxon>
        <taxon>Actinomadura</taxon>
    </lineage>
</organism>
<dbReference type="InterPro" id="IPR050237">
    <property type="entry name" value="ATP-dep_AMP-bd_enzyme"/>
</dbReference>
<dbReference type="Gene3D" id="3.30.300.30">
    <property type="match status" value="1"/>
</dbReference>
<dbReference type="PANTHER" id="PTHR43767">
    <property type="entry name" value="LONG-CHAIN-FATTY-ACID--COA LIGASE"/>
    <property type="match status" value="1"/>
</dbReference>
<dbReference type="PROSITE" id="PS00455">
    <property type="entry name" value="AMP_BINDING"/>
    <property type="match status" value="1"/>
</dbReference>
<keyword evidence="5" id="KW-1185">Reference proteome</keyword>
<dbReference type="InterPro" id="IPR020845">
    <property type="entry name" value="AMP-binding_CS"/>
</dbReference>
<reference evidence="4" key="1">
    <citation type="submission" date="2020-07" db="EMBL/GenBank/DDBJ databases">
        <authorList>
            <person name="Tarantini F.S."/>
            <person name="Hong K.W."/>
            <person name="Chan K.G."/>
        </authorList>
    </citation>
    <scope>NUCLEOTIDE SEQUENCE</scope>
    <source>
        <strain evidence="4">32-07</strain>
    </source>
</reference>
<evidence type="ECO:0000256" key="1">
    <source>
        <dbReference type="SAM" id="MobiDB-lite"/>
    </source>
</evidence>
<dbReference type="InterPro" id="IPR045851">
    <property type="entry name" value="AMP-bd_C_sf"/>
</dbReference>
<dbReference type="InterPro" id="IPR042099">
    <property type="entry name" value="ANL_N_sf"/>
</dbReference>